<sequence>FDFELRQLGPQTVRLQLFGADADARHRSHARAALRRYLEAQGLASVRVVMPTPRSGYLLGRSGKRQR</sequence>
<feature type="non-terminal residue" evidence="1">
    <location>
        <position position="67"/>
    </location>
</feature>
<comment type="caution">
    <text evidence="1">The sequence shown here is derived from an EMBL/GenBank/DDBJ whole genome shotgun (WGS) entry which is preliminary data.</text>
</comment>
<evidence type="ECO:0000313" key="1">
    <source>
        <dbReference type="EMBL" id="GAI73984.1"/>
    </source>
</evidence>
<dbReference type="EMBL" id="BARW01014225">
    <property type="protein sequence ID" value="GAI73984.1"/>
    <property type="molecule type" value="Genomic_DNA"/>
</dbReference>
<proteinExistence type="predicted"/>
<protein>
    <submittedName>
        <fullName evidence="1">Uncharacterized protein</fullName>
    </submittedName>
</protein>
<reference evidence="1" key="1">
    <citation type="journal article" date="2014" name="Front. Microbiol.">
        <title>High frequency of phylogenetically diverse reductive dehalogenase-homologous genes in deep subseafloor sedimentary metagenomes.</title>
        <authorList>
            <person name="Kawai M."/>
            <person name="Futagami T."/>
            <person name="Toyoda A."/>
            <person name="Takaki Y."/>
            <person name="Nishi S."/>
            <person name="Hori S."/>
            <person name="Arai W."/>
            <person name="Tsubouchi T."/>
            <person name="Morono Y."/>
            <person name="Uchiyama I."/>
            <person name="Ito T."/>
            <person name="Fujiyama A."/>
            <person name="Inagaki F."/>
            <person name="Takami H."/>
        </authorList>
    </citation>
    <scope>NUCLEOTIDE SEQUENCE</scope>
    <source>
        <strain evidence="1">Expedition CK06-06</strain>
    </source>
</reference>
<feature type="non-terminal residue" evidence="1">
    <location>
        <position position="1"/>
    </location>
</feature>
<organism evidence="1">
    <name type="scientific">marine sediment metagenome</name>
    <dbReference type="NCBI Taxonomy" id="412755"/>
    <lineage>
        <taxon>unclassified sequences</taxon>
        <taxon>metagenomes</taxon>
        <taxon>ecological metagenomes</taxon>
    </lineage>
</organism>
<name>X1T1T1_9ZZZZ</name>
<accession>X1T1T1</accession>
<gene>
    <name evidence="1" type="ORF">S12H4_25399</name>
</gene>
<dbReference type="AlphaFoldDB" id="X1T1T1"/>